<dbReference type="GO" id="GO:0016301">
    <property type="term" value="F:kinase activity"/>
    <property type="evidence" value="ECO:0007669"/>
    <property type="project" value="UniProtKB-KW"/>
</dbReference>
<dbReference type="EMBL" id="CP097503">
    <property type="protein sequence ID" value="URD77715.1"/>
    <property type="molecule type" value="Genomic_DNA"/>
</dbReference>
<reference evidence="2" key="1">
    <citation type="submission" date="2022-05" db="EMBL/GenBank/DDBJ databases">
        <title>The Musa troglodytarum L. genome provides insights into the mechanism of non-climacteric behaviour and enrichment of carotenoids.</title>
        <authorList>
            <person name="Wang J."/>
        </authorList>
    </citation>
    <scope>NUCLEOTIDE SEQUENCE</scope>
    <source>
        <tissue evidence="2">Leaf</tissue>
    </source>
</reference>
<accession>A0A9E7JEJ8</accession>
<evidence type="ECO:0000256" key="1">
    <source>
        <dbReference type="SAM" id="SignalP"/>
    </source>
</evidence>
<gene>
    <name evidence="2" type="ORF">MUK42_05878</name>
</gene>
<organism evidence="2 3">
    <name type="scientific">Musa troglodytarum</name>
    <name type="common">fe'i banana</name>
    <dbReference type="NCBI Taxonomy" id="320322"/>
    <lineage>
        <taxon>Eukaryota</taxon>
        <taxon>Viridiplantae</taxon>
        <taxon>Streptophyta</taxon>
        <taxon>Embryophyta</taxon>
        <taxon>Tracheophyta</taxon>
        <taxon>Spermatophyta</taxon>
        <taxon>Magnoliopsida</taxon>
        <taxon>Liliopsida</taxon>
        <taxon>Zingiberales</taxon>
        <taxon>Musaceae</taxon>
        <taxon>Musa</taxon>
    </lineage>
</organism>
<evidence type="ECO:0000313" key="3">
    <source>
        <dbReference type="Proteomes" id="UP001055439"/>
    </source>
</evidence>
<name>A0A9E7JEJ8_9LILI</name>
<feature type="chain" id="PRO_5040045780" evidence="1">
    <location>
        <begin position="26"/>
        <end position="64"/>
    </location>
</feature>
<keyword evidence="2" id="KW-0808">Transferase</keyword>
<keyword evidence="2" id="KW-0418">Kinase</keyword>
<feature type="signal peptide" evidence="1">
    <location>
        <begin position="1"/>
        <end position="25"/>
    </location>
</feature>
<dbReference type="AlphaFoldDB" id="A0A9E7JEJ8"/>
<protein>
    <submittedName>
        <fullName evidence="2">CBL-interacting protein kinase</fullName>
    </submittedName>
</protein>
<dbReference type="Proteomes" id="UP001055439">
    <property type="component" value="Chromosome 10"/>
</dbReference>
<sequence>MPPSVSSLFYFCLIILPSWVPKTHHAGSGGCGVLPPVLHFWIIKKVLTETGERIPYIILRAPIK</sequence>
<dbReference type="OrthoDB" id="21204at2759"/>
<keyword evidence="3" id="KW-1185">Reference proteome</keyword>
<proteinExistence type="predicted"/>
<keyword evidence="1" id="KW-0732">Signal</keyword>
<evidence type="ECO:0000313" key="2">
    <source>
        <dbReference type="EMBL" id="URD77717.1"/>
    </source>
</evidence>
<dbReference type="EMBL" id="CP097503">
    <property type="protein sequence ID" value="URD77717.1"/>
    <property type="molecule type" value="Genomic_DNA"/>
</dbReference>